<keyword evidence="3" id="KW-1185">Reference proteome</keyword>
<comment type="similarity">
    <text evidence="1">Belongs to the WXG100 family.</text>
</comment>
<dbReference type="InterPro" id="IPR010310">
    <property type="entry name" value="T7SS_ESAT-6-like"/>
</dbReference>
<evidence type="ECO:0000313" key="2">
    <source>
        <dbReference type="EMBL" id="MCP3420486.1"/>
    </source>
</evidence>
<dbReference type="NCBIfam" id="TIGR03930">
    <property type="entry name" value="WXG100_ESAT6"/>
    <property type="match status" value="1"/>
</dbReference>
<gene>
    <name evidence="2" type="ORF">NCI01_01630</name>
</gene>
<proteinExistence type="inferred from homology"/>
<dbReference type="SUPFAM" id="SSF140453">
    <property type="entry name" value="EsxAB dimer-like"/>
    <property type="match status" value="1"/>
</dbReference>
<sequence>MDQVQVMHAAFAKAKDDVHDAAERLRSDRNQIDGRVRGFLNAGWSGEAADAFSDAWEEWKESAGEVLTGLTAMRELLDETHRDFIASDDSSQQRLDALSSRIIDRLG</sequence>
<reference evidence="2 3" key="1">
    <citation type="submission" date="2022-06" db="EMBL/GenBank/DDBJ databases">
        <authorList>
            <person name="So Y."/>
        </authorList>
    </citation>
    <scope>NUCLEOTIDE SEQUENCE [LARGE SCALE GENOMIC DNA]</scope>
    <source>
        <strain evidence="2 3">STR3</strain>
    </source>
</reference>
<organism evidence="2 3">
    <name type="scientific">Nocardioides pinisoli</name>
    <dbReference type="NCBI Taxonomy" id="2950279"/>
    <lineage>
        <taxon>Bacteria</taxon>
        <taxon>Bacillati</taxon>
        <taxon>Actinomycetota</taxon>
        <taxon>Actinomycetes</taxon>
        <taxon>Propionibacteriales</taxon>
        <taxon>Nocardioidaceae</taxon>
        <taxon>Nocardioides</taxon>
    </lineage>
</organism>
<comment type="caution">
    <text evidence="2">The sequence shown here is derived from an EMBL/GenBank/DDBJ whole genome shotgun (WGS) entry which is preliminary data.</text>
</comment>
<protein>
    <recommendedName>
        <fullName evidence="1">ESAT-6-like protein</fullName>
    </recommendedName>
</protein>
<dbReference type="Proteomes" id="UP001204524">
    <property type="component" value="Unassembled WGS sequence"/>
</dbReference>
<accession>A0ABT1KV47</accession>
<dbReference type="Gene3D" id="1.10.287.1060">
    <property type="entry name" value="ESAT-6-like"/>
    <property type="match status" value="1"/>
</dbReference>
<dbReference type="InterPro" id="IPR036689">
    <property type="entry name" value="ESAT-6-like_sf"/>
</dbReference>
<dbReference type="EMBL" id="JANARS010000001">
    <property type="protein sequence ID" value="MCP3420486.1"/>
    <property type="molecule type" value="Genomic_DNA"/>
</dbReference>
<evidence type="ECO:0000256" key="1">
    <source>
        <dbReference type="RuleBase" id="RU362001"/>
    </source>
</evidence>
<name>A0ABT1KV47_9ACTN</name>
<dbReference type="RefSeq" id="WP_254179719.1">
    <property type="nucleotide sequence ID" value="NZ_JANARS010000001.1"/>
</dbReference>
<evidence type="ECO:0000313" key="3">
    <source>
        <dbReference type="Proteomes" id="UP001204524"/>
    </source>
</evidence>
<dbReference type="Pfam" id="PF06013">
    <property type="entry name" value="WXG100"/>
    <property type="match status" value="1"/>
</dbReference>